<feature type="transmembrane region" description="Helical" evidence="1">
    <location>
        <begin position="65"/>
        <end position="89"/>
    </location>
</feature>
<organism evidence="2 3">
    <name type="scientific">Umezawaea tangerina</name>
    <dbReference type="NCBI Taxonomy" id="84725"/>
    <lineage>
        <taxon>Bacteria</taxon>
        <taxon>Bacillati</taxon>
        <taxon>Actinomycetota</taxon>
        <taxon>Actinomycetes</taxon>
        <taxon>Pseudonocardiales</taxon>
        <taxon>Pseudonocardiaceae</taxon>
        <taxon>Umezawaea</taxon>
    </lineage>
</organism>
<evidence type="ECO:0000313" key="2">
    <source>
        <dbReference type="EMBL" id="PRY43440.1"/>
    </source>
</evidence>
<proteinExistence type="predicted"/>
<sequence>MTEDEFDEVVKKRHRNFVSDLDVAIRAPFDPVAVPAARSAEHDVIPRARTKVVAGRQARARFKTAAALAGLVPALVVVLLSQVSLVPLAERSIDCVAPRCPVSSTSSLVVSTPSSATRSLAPVNGAPPVAIPRLARADGTEMTPTPLKTPRRIVHTVNFTADSVVPVEGIDEVLAEVAREASPGSEISIVGHTARSGGRQGAYLLSLRRAEFVRDRLVVLMEDHGELLVTGVGYDDVVEPGTGVNPLDRRVQLMFDSFSSQ</sequence>
<evidence type="ECO:0000256" key="1">
    <source>
        <dbReference type="SAM" id="Phobius"/>
    </source>
</evidence>
<accession>A0A2T0TCQ1</accession>
<comment type="caution">
    <text evidence="2">The sequence shown here is derived from an EMBL/GenBank/DDBJ whole genome shotgun (WGS) entry which is preliminary data.</text>
</comment>
<dbReference type="InterPro" id="IPR036737">
    <property type="entry name" value="OmpA-like_sf"/>
</dbReference>
<dbReference type="EMBL" id="PVTF01000003">
    <property type="protein sequence ID" value="PRY43440.1"/>
    <property type="molecule type" value="Genomic_DNA"/>
</dbReference>
<reference evidence="2 3" key="1">
    <citation type="submission" date="2018-03" db="EMBL/GenBank/DDBJ databases">
        <title>Genomic Encyclopedia of Archaeal and Bacterial Type Strains, Phase II (KMG-II): from individual species to whole genera.</title>
        <authorList>
            <person name="Goeker M."/>
        </authorList>
    </citation>
    <scope>NUCLEOTIDE SEQUENCE [LARGE SCALE GENOMIC DNA]</scope>
    <source>
        <strain evidence="2 3">DSM 44720</strain>
    </source>
</reference>
<dbReference type="AlphaFoldDB" id="A0A2T0TCQ1"/>
<evidence type="ECO:0000313" key="3">
    <source>
        <dbReference type="Proteomes" id="UP000239494"/>
    </source>
</evidence>
<name>A0A2T0TCQ1_9PSEU</name>
<dbReference type="Gene3D" id="3.30.1330.60">
    <property type="entry name" value="OmpA-like domain"/>
    <property type="match status" value="1"/>
</dbReference>
<gene>
    <name evidence="2" type="ORF">CLV43_103183</name>
</gene>
<dbReference type="OrthoDB" id="3254756at2"/>
<keyword evidence="1" id="KW-0812">Transmembrane</keyword>
<dbReference type="RefSeq" id="WP_106187019.1">
    <property type="nucleotide sequence ID" value="NZ_PVTF01000003.1"/>
</dbReference>
<dbReference type="Proteomes" id="UP000239494">
    <property type="component" value="Unassembled WGS sequence"/>
</dbReference>
<keyword evidence="1" id="KW-1133">Transmembrane helix</keyword>
<dbReference type="SUPFAM" id="SSF103088">
    <property type="entry name" value="OmpA-like"/>
    <property type="match status" value="1"/>
</dbReference>
<protein>
    <submittedName>
        <fullName evidence="2">Outer membrane protein OmpA-like peptidoglycan-associated protein</fullName>
    </submittedName>
</protein>
<keyword evidence="3" id="KW-1185">Reference proteome</keyword>
<keyword evidence="1" id="KW-0472">Membrane</keyword>